<dbReference type="AlphaFoldDB" id="Q2SAK5"/>
<evidence type="ECO:0000259" key="1">
    <source>
        <dbReference type="Pfam" id="PF23843"/>
    </source>
</evidence>
<dbReference type="Pfam" id="PF23843">
    <property type="entry name" value="DUF7210"/>
    <property type="match status" value="1"/>
</dbReference>
<reference evidence="2 3" key="1">
    <citation type="journal article" date="2005" name="Nucleic Acids Res.">
        <title>Genomic blueprint of Hahella chejuensis, a marine microbe producing an algicidal agent.</title>
        <authorList>
            <person name="Jeong H."/>
            <person name="Yim J.H."/>
            <person name="Lee C."/>
            <person name="Choi S.-H."/>
            <person name="Park Y.K."/>
            <person name="Yoon S.H."/>
            <person name="Hur C.-G."/>
            <person name="Kang H.-Y."/>
            <person name="Kim D."/>
            <person name="Lee H.H."/>
            <person name="Park K.H."/>
            <person name="Park S.-H."/>
            <person name="Park H.-S."/>
            <person name="Lee H.K."/>
            <person name="Oh T.K."/>
            <person name="Kim J.F."/>
        </authorList>
    </citation>
    <scope>NUCLEOTIDE SEQUENCE [LARGE SCALE GENOMIC DNA]</scope>
    <source>
        <strain evidence="2 3">KCTC 2396</strain>
    </source>
</reference>
<dbReference type="OrthoDB" id="5678374at2"/>
<evidence type="ECO:0000313" key="2">
    <source>
        <dbReference type="EMBL" id="ABC32319.1"/>
    </source>
</evidence>
<sequence>MTLKLLCPHIHAGVAYGPGDCIEVDAAAARWLIELGVAEAITSTKTAQAKDRTPHQKGN</sequence>
<keyword evidence="3" id="KW-1185">Reference proteome</keyword>
<dbReference type="STRING" id="349521.HCH_05662"/>
<dbReference type="EMBL" id="CP000155">
    <property type="protein sequence ID" value="ABC32319.1"/>
    <property type="molecule type" value="Genomic_DNA"/>
</dbReference>
<dbReference type="RefSeq" id="WP_011399378.1">
    <property type="nucleotide sequence ID" value="NC_007645.1"/>
</dbReference>
<gene>
    <name evidence="2" type="ordered locus">HCH_05662</name>
</gene>
<dbReference type="KEGG" id="hch:HCH_05662"/>
<dbReference type="InterPro" id="IPR055634">
    <property type="entry name" value="DUF7210"/>
</dbReference>
<name>Q2SAK5_HAHCH</name>
<evidence type="ECO:0000313" key="3">
    <source>
        <dbReference type="Proteomes" id="UP000000238"/>
    </source>
</evidence>
<accession>Q2SAK5</accession>
<organism evidence="2 3">
    <name type="scientific">Hahella chejuensis (strain KCTC 2396)</name>
    <dbReference type="NCBI Taxonomy" id="349521"/>
    <lineage>
        <taxon>Bacteria</taxon>
        <taxon>Pseudomonadati</taxon>
        <taxon>Pseudomonadota</taxon>
        <taxon>Gammaproteobacteria</taxon>
        <taxon>Oceanospirillales</taxon>
        <taxon>Hahellaceae</taxon>
        <taxon>Hahella</taxon>
    </lineage>
</organism>
<dbReference type="HOGENOM" id="CLU_2954105_0_0_6"/>
<proteinExistence type="predicted"/>
<protein>
    <recommendedName>
        <fullName evidence="1">DUF7210 domain-containing protein</fullName>
    </recommendedName>
</protein>
<dbReference type="Proteomes" id="UP000000238">
    <property type="component" value="Chromosome"/>
</dbReference>
<feature type="domain" description="DUF7210" evidence="1">
    <location>
        <begin position="1"/>
        <end position="38"/>
    </location>
</feature>